<evidence type="ECO:0000313" key="6">
    <source>
        <dbReference type="Proteomes" id="UP001223586"/>
    </source>
</evidence>
<evidence type="ECO:0000259" key="4">
    <source>
        <dbReference type="PROSITE" id="PS50995"/>
    </source>
</evidence>
<dbReference type="PROSITE" id="PS50995">
    <property type="entry name" value="HTH_MARR_2"/>
    <property type="match status" value="1"/>
</dbReference>
<protein>
    <submittedName>
        <fullName evidence="5">DNA-binding MarR family transcriptional regulator</fullName>
    </submittedName>
</protein>
<organism evidence="5 6">
    <name type="scientific">Bacillus chungangensis</name>
    <dbReference type="NCBI Taxonomy" id="587633"/>
    <lineage>
        <taxon>Bacteria</taxon>
        <taxon>Bacillati</taxon>
        <taxon>Bacillota</taxon>
        <taxon>Bacilli</taxon>
        <taxon>Bacillales</taxon>
        <taxon>Bacillaceae</taxon>
        <taxon>Bacillus</taxon>
    </lineage>
</organism>
<dbReference type="EMBL" id="JAUSTT010000014">
    <property type="protein sequence ID" value="MDQ0176617.1"/>
    <property type="molecule type" value="Genomic_DNA"/>
</dbReference>
<reference evidence="5 6" key="1">
    <citation type="submission" date="2023-07" db="EMBL/GenBank/DDBJ databases">
        <title>Genomic Encyclopedia of Type Strains, Phase IV (KMG-IV): sequencing the most valuable type-strain genomes for metagenomic binning, comparative biology and taxonomic classification.</title>
        <authorList>
            <person name="Goeker M."/>
        </authorList>
    </citation>
    <scope>NUCLEOTIDE SEQUENCE [LARGE SCALE GENOMIC DNA]</scope>
    <source>
        <strain evidence="5 6">DSM 23837</strain>
    </source>
</reference>
<dbReference type="GO" id="GO:0003677">
    <property type="term" value="F:DNA binding"/>
    <property type="evidence" value="ECO:0007669"/>
    <property type="project" value="UniProtKB-KW"/>
</dbReference>
<dbReference type="InterPro" id="IPR011991">
    <property type="entry name" value="ArsR-like_HTH"/>
</dbReference>
<dbReference type="Pfam" id="PF01047">
    <property type="entry name" value="MarR"/>
    <property type="match status" value="1"/>
</dbReference>
<proteinExistence type="predicted"/>
<dbReference type="InterPro" id="IPR000835">
    <property type="entry name" value="HTH_MarR-typ"/>
</dbReference>
<name>A0ABT9WTK8_9BACI</name>
<keyword evidence="6" id="KW-1185">Reference proteome</keyword>
<dbReference type="PANTHER" id="PTHR42756:SF1">
    <property type="entry name" value="TRANSCRIPTIONAL REPRESSOR OF EMRAB OPERON"/>
    <property type="match status" value="1"/>
</dbReference>
<comment type="caution">
    <text evidence="5">The sequence shown here is derived from an EMBL/GenBank/DDBJ whole genome shotgun (WGS) entry which is preliminary data.</text>
</comment>
<keyword evidence="1" id="KW-0805">Transcription regulation</keyword>
<dbReference type="PRINTS" id="PR00598">
    <property type="entry name" value="HTHMARR"/>
</dbReference>
<dbReference type="PANTHER" id="PTHR42756">
    <property type="entry name" value="TRANSCRIPTIONAL REGULATOR, MARR"/>
    <property type="match status" value="1"/>
</dbReference>
<keyword evidence="3" id="KW-0804">Transcription</keyword>
<evidence type="ECO:0000256" key="2">
    <source>
        <dbReference type="ARBA" id="ARBA00023125"/>
    </source>
</evidence>
<evidence type="ECO:0000313" key="5">
    <source>
        <dbReference type="EMBL" id="MDQ0176617.1"/>
    </source>
</evidence>
<dbReference type="SUPFAM" id="SSF46785">
    <property type="entry name" value="Winged helix' DNA-binding domain"/>
    <property type="match status" value="1"/>
</dbReference>
<gene>
    <name evidence="5" type="ORF">J2S08_002475</name>
</gene>
<keyword evidence="2 5" id="KW-0238">DNA-binding</keyword>
<dbReference type="Proteomes" id="UP001223586">
    <property type="component" value="Unassembled WGS sequence"/>
</dbReference>
<accession>A0ABT9WTK8</accession>
<dbReference type="CDD" id="cd00090">
    <property type="entry name" value="HTH_ARSR"/>
    <property type="match status" value="1"/>
</dbReference>
<dbReference type="SMART" id="SM00347">
    <property type="entry name" value="HTH_MARR"/>
    <property type="match status" value="1"/>
</dbReference>
<evidence type="ECO:0000256" key="1">
    <source>
        <dbReference type="ARBA" id="ARBA00023015"/>
    </source>
</evidence>
<dbReference type="InterPro" id="IPR036390">
    <property type="entry name" value="WH_DNA-bd_sf"/>
</dbReference>
<evidence type="ECO:0000256" key="3">
    <source>
        <dbReference type="ARBA" id="ARBA00023163"/>
    </source>
</evidence>
<dbReference type="Gene3D" id="1.10.10.10">
    <property type="entry name" value="Winged helix-like DNA-binding domain superfamily/Winged helix DNA-binding domain"/>
    <property type="match status" value="1"/>
</dbReference>
<feature type="domain" description="HTH marR-type" evidence="4">
    <location>
        <begin position="1"/>
        <end position="134"/>
    </location>
</feature>
<dbReference type="InterPro" id="IPR036388">
    <property type="entry name" value="WH-like_DNA-bd_sf"/>
</dbReference>
<sequence length="141" mass="16795">MEQFDQLNQNWTDIYYYLHYPHTEKISHQLIRILQQIDKESTVSIKQIAERLHISQNTASEHAKRLLERGYIKKERSSADERKVMLTLTDEGRECVKKNTMLDDEKLRIIWKSLSNEERKKIEVGFHILSKEAKKCFSSSK</sequence>
<dbReference type="RefSeq" id="WP_307229913.1">
    <property type="nucleotide sequence ID" value="NZ_JAUSTT010000014.1"/>
</dbReference>